<dbReference type="PANTHER" id="PTHR12507">
    <property type="entry name" value="REDUCED GROWTH PHENOTYPE 1 RGP1, YEAST -RELATED"/>
    <property type="match status" value="1"/>
</dbReference>
<proteinExistence type="predicted"/>
<keyword evidence="3" id="KW-1185">Reference proteome</keyword>
<evidence type="ECO:0000256" key="1">
    <source>
        <dbReference type="SAM" id="MobiDB-lite"/>
    </source>
</evidence>
<dbReference type="EMBL" id="OX465084">
    <property type="protein sequence ID" value="CAI9299073.1"/>
    <property type="molecule type" value="Genomic_DNA"/>
</dbReference>
<accession>A0AA35ZVD3</accession>
<dbReference type="InterPro" id="IPR014848">
    <property type="entry name" value="Rgp1"/>
</dbReference>
<dbReference type="AlphaFoldDB" id="A0AA35ZVD3"/>
<feature type="region of interest" description="Disordered" evidence="1">
    <location>
        <begin position="178"/>
        <end position="208"/>
    </location>
</feature>
<evidence type="ECO:0000313" key="2">
    <source>
        <dbReference type="EMBL" id="CAI9299073.1"/>
    </source>
</evidence>
<gene>
    <name evidence="2" type="ORF">LSALG_LOCUS37798</name>
</gene>
<protein>
    <submittedName>
        <fullName evidence="2">Uncharacterized protein</fullName>
    </submittedName>
</protein>
<dbReference type="Proteomes" id="UP001177003">
    <property type="component" value="Chromosome 8"/>
</dbReference>
<evidence type="ECO:0000313" key="3">
    <source>
        <dbReference type="Proteomes" id="UP001177003"/>
    </source>
</evidence>
<reference evidence="2" key="1">
    <citation type="submission" date="2023-04" db="EMBL/GenBank/DDBJ databases">
        <authorList>
            <person name="Vijverberg K."/>
            <person name="Xiong W."/>
            <person name="Schranz E."/>
        </authorList>
    </citation>
    <scope>NUCLEOTIDE SEQUENCE</scope>
</reference>
<name>A0AA35ZVD3_LACSI</name>
<sequence>MTLSTLTSPLIDTSSSLLLTHPKSGVLVTNQTVAGWGRSIRGAQVLSSESAISSVLDMSIRSLPGDHGLPLQQALPDVPQGMVDALKIPKSPPMNDELRVSTGSRTLEPVASEGVIRGRSYNIRLDDQVLLRFSPTKPESTYYFGDMIGGTLTLFHEEETRRCLELLVSLELSETISRRSAHPSRKYSPTITKENAGALREPKDKLEK</sequence>
<organism evidence="2 3">
    <name type="scientific">Lactuca saligna</name>
    <name type="common">Willowleaf lettuce</name>
    <dbReference type="NCBI Taxonomy" id="75948"/>
    <lineage>
        <taxon>Eukaryota</taxon>
        <taxon>Viridiplantae</taxon>
        <taxon>Streptophyta</taxon>
        <taxon>Embryophyta</taxon>
        <taxon>Tracheophyta</taxon>
        <taxon>Spermatophyta</taxon>
        <taxon>Magnoliopsida</taxon>
        <taxon>eudicotyledons</taxon>
        <taxon>Gunneridae</taxon>
        <taxon>Pentapetalae</taxon>
        <taxon>asterids</taxon>
        <taxon>campanulids</taxon>
        <taxon>Asterales</taxon>
        <taxon>Asteraceae</taxon>
        <taxon>Cichorioideae</taxon>
        <taxon>Cichorieae</taxon>
        <taxon>Lactucinae</taxon>
        <taxon>Lactuca</taxon>
    </lineage>
</organism>